<name>A0A1T5CCW0_9SPHI</name>
<dbReference type="RefSeq" id="WP_079716761.1">
    <property type="nucleotide sequence ID" value="NZ_FUYS01000004.1"/>
</dbReference>
<keyword evidence="1" id="KW-0805">Transcription regulation</keyword>
<protein>
    <submittedName>
        <fullName evidence="4">HTH domain-containing protein</fullName>
    </submittedName>
</protein>
<keyword evidence="2" id="KW-0804">Transcription</keyword>
<organism evidence="4 5">
    <name type="scientific">Parapedobacter luteus</name>
    <dbReference type="NCBI Taxonomy" id="623280"/>
    <lineage>
        <taxon>Bacteria</taxon>
        <taxon>Pseudomonadati</taxon>
        <taxon>Bacteroidota</taxon>
        <taxon>Sphingobacteriia</taxon>
        <taxon>Sphingobacteriales</taxon>
        <taxon>Sphingobacteriaceae</taxon>
        <taxon>Parapedobacter</taxon>
    </lineage>
</organism>
<accession>A0A1T5CCW0</accession>
<dbReference type="STRING" id="623280.SAMN05660226_02072"/>
<evidence type="ECO:0000259" key="3">
    <source>
        <dbReference type="PROSITE" id="PS51000"/>
    </source>
</evidence>
<dbReference type="InterPro" id="IPR001034">
    <property type="entry name" value="DeoR_HTH"/>
</dbReference>
<evidence type="ECO:0000313" key="5">
    <source>
        <dbReference type="Proteomes" id="UP000190541"/>
    </source>
</evidence>
<dbReference type="OrthoDB" id="9815009at2"/>
<dbReference type="SUPFAM" id="SSF46785">
    <property type="entry name" value="Winged helix' DNA-binding domain"/>
    <property type="match status" value="1"/>
</dbReference>
<dbReference type="InterPro" id="IPR026881">
    <property type="entry name" value="WYL_dom"/>
</dbReference>
<dbReference type="EMBL" id="FUYS01000004">
    <property type="protein sequence ID" value="SKB57193.1"/>
    <property type="molecule type" value="Genomic_DNA"/>
</dbReference>
<sequence>MNRIDRLFGILTLLQSRRYVMGDQLAERFDISIRTVYRDIKALNEQGIPVGFEPNKGYFVVEGYFLRPVSFSLEEANALLLMENLLTGFADKSIRKHYSSALNKVKAVMRDSQKEKLEYLTSNTGFQLPRDLKGHDYEHLSALQEAVVSKTILDIRYCKADGEESGRRIEPVGLIFYALNWHVIGWCHLRKDYRDFRVSRIISLRSTGLPFQKTDHPSVSEFMKQLPVDY</sequence>
<dbReference type="InterPro" id="IPR036390">
    <property type="entry name" value="WH_DNA-bd_sf"/>
</dbReference>
<evidence type="ECO:0000256" key="1">
    <source>
        <dbReference type="ARBA" id="ARBA00023015"/>
    </source>
</evidence>
<dbReference type="InterPro" id="IPR036388">
    <property type="entry name" value="WH-like_DNA-bd_sf"/>
</dbReference>
<dbReference type="PANTHER" id="PTHR34580">
    <property type="match status" value="1"/>
</dbReference>
<dbReference type="GO" id="GO:0003700">
    <property type="term" value="F:DNA-binding transcription factor activity"/>
    <property type="evidence" value="ECO:0007669"/>
    <property type="project" value="InterPro"/>
</dbReference>
<dbReference type="Proteomes" id="UP000190541">
    <property type="component" value="Unassembled WGS sequence"/>
</dbReference>
<dbReference type="Gene3D" id="1.10.10.10">
    <property type="entry name" value="Winged helix-like DNA-binding domain superfamily/Winged helix DNA-binding domain"/>
    <property type="match status" value="1"/>
</dbReference>
<dbReference type="InterPro" id="IPR013196">
    <property type="entry name" value="HTH_11"/>
</dbReference>
<keyword evidence="5" id="KW-1185">Reference proteome</keyword>
<dbReference type="PROSITE" id="PS52050">
    <property type="entry name" value="WYL"/>
    <property type="match status" value="1"/>
</dbReference>
<dbReference type="PANTHER" id="PTHR34580:SF1">
    <property type="entry name" value="PROTEIN PAFC"/>
    <property type="match status" value="1"/>
</dbReference>
<dbReference type="InterPro" id="IPR051534">
    <property type="entry name" value="CBASS_pafABC_assoc_protein"/>
</dbReference>
<dbReference type="PROSITE" id="PS51000">
    <property type="entry name" value="HTH_DEOR_2"/>
    <property type="match status" value="1"/>
</dbReference>
<dbReference type="AlphaFoldDB" id="A0A1T5CCW0"/>
<dbReference type="Pfam" id="PF13280">
    <property type="entry name" value="WYL"/>
    <property type="match status" value="1"/>
</dbReference>
<reference evidence="4 5" key="1">
    <citation type="submission" date="2017-02" db="EMBL/GenBank/DDBJ databases">
        <authorList>
            <person name="Peterson S.W."/>
        </authorList>
    </citation>
    <scope>NUCLEOTIDE SEQUENCE [LARGE SCALE GENOMIC DNA]</scope>
    <source>
        <strain evidence="4 5">DSM 22899</strain>
    </source>
</reference>
<evidence type="ECO:0000313" key="4">
    <source>
        <dbReference type="EMBL" id="SKB57193.1"/>
    </source>
</evidence>
<evidence type="ECO:0000256" key="2">
    <source>
        <dbReference type="ARBA" id="ARBA00023163"/>
    </source>
</evidence>
<gene>
    <name evidence="4" type="ORF">SAMN05660226_02072</name>
</gene>
<feature type="domain" description="HTH deoR-type" evidence="3">
    <location>
        <begin position="3"/>
        <end position="58"/>
    </location>
</feature>
<proteinExistence type="predicted"/>
<dbReference type="Pfam" id="PF08279">
    <property type="entry name" value="HTH_11"/>
    <property type="match status" value="1"/>
</dbReference>